<proteinExistence type="predicted"/>
<accession>A0A8S9MEZ7</accession>
<evidence type="ECO:0000256" key="1">
    <source>
        <dbReference type="SAM" id="MobiDB-lite"/>
    </source>
</evidence>
<name>A0A8S9MEZ7_BRACR</name>
<evidence type="ECO:0000313" key="2">
    <source>
        <dbReference type="EMBL" id="KAF2617097.1"/>
    </source>
</evidence>
<dbReference type="EMBL" id="QGKW02000007">
    <property type="protein sequence ID" value="KAF2617097.1"/>
    <property type="molecule type" value="Genomic_DNA"/>
</dbReference>
<feature type="region of interest" description="Disordered" evidence="1">
    <location>
        <begin position="17"/>
        <end position="59"/>
    </location>
</feature>
<organism evidence="2 3">
    <name type="scientific">Brassica cretica</name>
    <name type="common">Mustard</name>
    <dbReference type="NCBI Taxonomy" id="69181"/>
    <lineage>
        <taxon>Eukaryota</taxon>
        <taxon>Viridiplantae</taxon>
        <taxon>Streptophyta</taxon>
        <taxon>Embryophyta</taxon>
        <taxon>Tracheophyta</taxon>
        <taxon>Spermatophyta</taxon>
        <taxon>Magnoliopsida</taxon>
        <taxon>eudicotyledons</taxon>
        <taxon>Gunneridae</taxon>
        <taxon>Pentapetalae</taxon>
        <taxon>rosids</taxon>
        <taxon>malvids</taxon>
        <taxon>Brassicales</taxon>
        <taxon>Brassicaceae</taxon>
        <taxon>Brassiceae</taxon>
        <taxon>Brassica</taxon>
    </lineage>
</organism>
<sequence length="162" mass="17510">MASTAANIVAAATARVTDYSGGSGPTLPAVSQASRTLQQLPPPPVLQNASPPREHVTPRRTLARRRIIPSPHIFAGAGSIQRLLSRTQPSAHRHRETMLLKHPLETCRGTDIPTPPQSLMVIKLSTTRFIPSLHALTTPTQISVTEYIDTADPLVKEPPPSR</sequence>
<reference evidence="2" key="1">
    <citation type="submission" date="2019-12" db="EMBL/GenBank/DDBJ databases">
        <title>Genome sequencing and annotation of Brassica cretica.</title>
        <authorList>
            <person name="Studholme D.J."/>
            <person name="Sarris P.F."/>
        </authorList>
    </citation>
    <scope>NUCLEOTIDE SEQUENCE</scope>
    <source>
        <strain evidence="2">PFS-001/15</strain>
        <tissue evidence="2">Leaf</tissue>
    </source>
</reference>
<evidence type="ECO:0000313" key="3">
    <source>
        <dbReference type="Proteomes" id="UP000712281"/>
    </source>
</evidence>
<dbReference type="Proteomes" id="UP000712281">
    <property type="component" value="Unassembled WGS sequence"/>
</dbReference>
<comment type="caution">
    <text evidence="2">The sequence shown here is derived from an EMBL/GenBank/DDBJ whole genome shotgun (WGS) entry which is preliminary data.</text>
</comment>
<protein>
    <submittedName>
        <fullName evidence="2">Uncharacterized protein</fullName>
    </submittedName>
</protein>
<gene>
    <name evidence="2" type="ORF">F2Q68_00042317</name>
</gene>
<dbReference type="AlphaFoldDB" id="A0A8S9MEZ7"/>